<evidence type="ECO:0000313" key="9">
    <source>
        <dbReference type="EMBL" id="RHW51875.1"/>
    </source>
</evidence>
<name>A0A417ZIQ9_9LACO</name>
<accession>A0A417ZIQ9</accession>
<sequence length="847" mass="96334">MKKHTYLMTTLRDIHQGLGRFFAIVVIIFLGVLLFVGIKSIGPNLETTIHSYIDTQKVSDVQVVTTAGFTKKDQQLVQQIKSAQVQLGYSWPYHERQHNQNLQIYSYKANSPQNKLTLIKGTFPKTKKEVVIDETLSKNHPLNSTLIINSQRLKQHSYRVVGYVQSPIYIDQKERGRTNLGDGNLSGYIYLPQKNFTDTAYSIMYISFADLASMKIKPTSAQYQHLLHHKEHQLKTILQKRKRSRMQEIKNQIQRQLLQQQKQLDLLRQQRPNSPQLLTAQRQLQESNQQLITPNYFINERQDNPGFSSFTSLSHRIDTIGNIFPVFFFLIGILITFTTITRMVEENRQEIGILKAIGYRNYEIAQKYLLYAFLTVFIATVVGILAGTKLLPPIVYQILSSTYIFPSYPTHFWITPILEAIIAALIATLGATTYILIIDLQQKPVTLLLPPTPPTGKRIFLERMTKVWHQFNFNQKRIYRNLFRYKARMILTIVGVAGCTGLMVAGFGLRDSVGKVASTQFRQVEHYQAIVTLKPQTKLTLTSPIRDAMSTETHIKDQMPVYLQSIQVQHQPVTLYAVGQRQQLDKYFTLLKMGSQSRMQIPAQGALITQGLARNQKIKSGQIVTFRNNNGQKVSLKIAGIVKNYLGNNIFVKQKYLNQQTHQKCQPNAFLLKTASLTSKQRKQVIQHLQASGQVMTTTFVQSQIKQQTAGNTNLQPIVLIFIVLSGILAFVVLFNLTNINISERQRELATMKVLGFYNHEVTMTIAEENIIFTIVGIILGLGVGHILTQFIVTMASSSEVTFPLLIPLSGYLFAIIMTLIFLVIVLVMTHKKLQALSMITALKANE</sequence>
<feature type="domain" description="ABC3 transporter permease C-terminal" evidence="8">
    <location>
        <begin position="322"/>
        <end position="434"/>
    </location>
</feature>
<feature type="transmembrane region" description="Helical" evidence="7">
    <location>
        <begin position="489"/>
        <end position="509"/>
    </location>
</feature>
<evidence type="ECO:0000256" key="3">
    <source>
        <dbReference type="ARBA" id="ARBA00022692"/>
    </source>
</evidence>
<keyword evidence="3 7" id="KW-0812">Transmembrane</keyword>
<dbReference type="InterPro" id="IPR038766">
    <property type="entry name" value="Membrane_comp_ABC_pdt"/>
</dbReference>
<keyword evidence="10" id="KW-1185">Reference proteome</keyword>
<evidence type="ECO:0000256" key="1">
    <source>
        <dbReference type="ARBA" id="ARBA00004651"/>
    </source>
</evidence>
<feature type="transmembrane region" description="Helical" evidence="7">
    <location>
        <begin position="805"/>
        <end position="829"/>
    </location>
</feature>
<dbReference type="OrthoDB" id="5137249at2"/>
<protein>
    <submittedName>
        <fullName evidence="9">ABC transporter permease</fullName>
    </submittedName>
</protein>
<feature type="transmembrane region" description="Helical" evidence="7">
    <location>
        <begin position="320"/>
        <end position="340"/>
    </location>
</feature>
<dbReference type="RefSeq" id="WP_118899428.1">
    <property type="nucleotide sequence ID" value="NZ_QOCR01000001.1"/>
</dbReference>
<keyword evidence="5 7" id="KW-0472">Membrane</keyword>
<dbReference type="PANTHER" id="PTHR30287">
    <property type="entry name" value="MEMBRANE COMPONENT OF PREDICTED ABC SUPERFAMILY METABOLITE UPTAKE TRANSPORTER"/>
    <property type="match status" value="1"/>
</dbReference>
<keyword evidence="2" id="KW-1003">Cell membrane</keyword>
<evidence type="ECO:0000256" key="4">
    <source>
        <dbReference type="ARBA" id="ARBA00022989"/>
    </source>
</evidence>
<keyword evidence="6" id="KW-0175">Coiled coil</keyword>
<feature type="transmembrane region" description="Helical" evidence="7">
    <location>
        <begin position="411"/>
        <end position="437"/>
    </location>
</feature>
<evidence type="ECO:0000256" key="7">
    <source>
        <dbReference type="SAM" id="Phobius"/>
    </source>
</evidence>
<dbReference type="InterPro" id="IPR003838">
    <property type="entry name" value="ABC3_permease_C"/>
</dbReference>
<feature type="transmembrane region" description="Helical" evidence="7">
    <location>
        <begin position="771"/>
        <end position="793"/>
    </location>
</feature>
<dbReference type="AlphaFoldDB" id="A0A417ZIQ9"/>
<feature type="transmembrane region" description="Helical" evidence="7">
    <location>
        <begin position="718"/>
        <end position="737"/>
    </location>
</feature>
<dbReference type="Pfam" id="PF02687">
    <property type="entry name" value="FtsX"/>
    <property type="match status" value="2"/>
</dbReference>
<dbReference type="EMBL" id="QOCR01000001">
    <property type="protein sequence ID" value="RHW51875.1"/>
    <property type="molecule type" value="Genomic_DNA"/>
</dbReference>
<feature type="transmembrane region" description="Helical" evidence="7">
    <location>
        <begin position="21"/>
        <end position="38"/>
    </location>
</feature>
<evidence type="ECO:0000256" key="6">
    <source>
        <dbReference type="SAM" id="Coils"/>
    </source>
</evidence>
<dbReference type="GO" id="GO:0005886">
    <property type="term" value="C:plasma membrane"/>
    <property type="evidence" value="ECO:0007669"/>
    <property type="project" value="UniProtKB-SubCell"/>
</dbReference>
<feature type="coiled-coil region" evidence="6">
    <location>
        <begin position="243"/>
        <end position="270"/>
    </location>
</feature>
<evidence type="ECO:0000259" key="8">
    <source>
        <dbReference type="Pfam" id="PF02687"/>
    </source>
</evidence>
<proteinExistence type="predicted"/>
<reference evidence="9 10" key="1">
    <citation type="submission" date="2018-07" db="EMBL/GenBank/DDBJ databases">
        <title>Genome sequences of six Lactobacillus spp. isolated from bumble bee guts.</title>
        <authorList>
            <person name="Motta E.V.S."/>
            <person name="Moran N.A."/>
        </authorList>
    </citation>
    <scope>NUCLEOTIDE SEQUENCE [LARGE SCALE GENOMIC DNA]</scope>
    <source>
        <strain evidence="9 10">BI-1.1</strain>
    </source>
</reference>
<gene>
    <name evidence="9" type="ORF">DS831_00645</name>
</gene>
<feature type="domain" description="ABC3 transporter permease C-terminal" evidence="8">
    <location>
        <begin position="721"/>
        <end position="829"/>
    </location>
</feature>
<evidence type="ECO:0000313" key="10">
    <source>
        <dbReference type="Proteomes" id="UP000284109"/>
    </source>
</evidence>
<feature type="transmembrane region" description="Helical" evidence="7">
    <location>
        <begin position="368"/>
        <end position="391"/>
    </location>
</feature>
<dbReference type="Proteomes" id="UP000284109">
    <property type="component" value="Unassembled WGS sequence"/>
</dbReference>
<evidence type="ECO:0000256" key="5">
    <source>
        <dbReference type="ARBA" id="ARBA00023136"/>
    </source>
</evidence>
<comment type="caution">
    <text evidence="9">The sequence shown here is derived from an EMBL/GenBank/DDBJ whole genome shotgun (WGS) entry which is preliminary data.</text>
</comment>
<evidence type="ECO:0000256" key="2">
    <source>
        <dbReference type="ARBA" id="ARBA00022475"/>
    </source>
</evidence>
<comment type="subcellular location">
    <subcellularLocation>
        <location evidence="1">Cell membrane</location>
        <topology evidence="1">Multi-pass membrane protein</topology>
    </subcellularLocation>
</comment>
<keyword evidence="4 7" id="KW-1133">Transmembrane helix</keyword>
<organism evidence="9 10">
    <name type="scientific">Bombilactobacillus bombi</name>
    <dbReference type="NCBI Taxonomy" id="1303590"/>
    <lineage>
        <taxon>Bacteria</taxon>
        <taxon>Bacillati</taxon>
        <taxon>Bacillota</taxon>
        <taxon>Bacilli</taxon>
        <taxon>Lactobacillales</taxon>
        <taxon>Lactobacillaceae</taxon>
        <taxon>Bombilactobacillus</taxon>
    </lineage>
</organism>
<dbReference type="PANTHER" id="PTHR30287:SF1">
    <property type="entry name" value="INNER MEMBRANE PROTEIN"/>
    <property type="match status" value="1"/>
</dbReference>